<dbReference type="PANTHER" id="PTHR44757:SF2">
    <property type="entry name" value="BIOFILM ARCHITECTURE MAINTENANCE PROTEIN MBAA"/>
    <property type="match status" value="1"/>
</dbReference>
<gene>
    <name evidence="3" type="ORF">UFOPK1421_00168</name>
    <name evidence="4" type="ORF">UFOPK2921_00324</name>
</gene>
<dbReference type="CDD" id="cd01948">
    <property type="entry name" value="EAL"/>
    <property type="match status" value="1"/>
</dbReference>
<dbReference type="SUPFAM" id="SSF55785">
    <property type="entry name" value="PYP-like sensor domain (PAS domain)"/>
    <property type="match status" value="1"/>
</dbReference>
<dbReference type="SUPFAM" id="SSF141868">
    <property type="entry name" value="EAL domain-like"/>
    <property type="match status" value="1"/>
</dbReference>
<evidence type="ECO:0000313" key="4">
    <source>
        <dbReference type="EMBL" id="CAB4772236.1"/>
    </source>
</evidence>
<dbReference type="NCBIfam" id="TIGR00254">
    <property type="entry name" value="GGDEF"/>
    <property type="match status" value="1"/>
</dbReference>
<feature type="domain" description="GGDEF" evidence="2">
    <location>
        <begin position="260"/>
        <end position="399"/>
    </location>
</feature>
<dbReference type="AlphaFoldDB" id="A0A6J6B3I3"/>
<feature type="domain" description="EAL" evidence="1">
    <location>
        <begin position="408"/>
        <end position="663"/>
    </location>
</feature>
<dbReference type="SMART" id="SM00267">
    <property type="entry name" value="GGDEF"/>
    <property type="match status" value="1"/>
</dbReference>
<dbReference type="SUPFAM" id="SSF55073">
    <property type="entry name" value="Nucleotide cyclase"/>
    <property type="match status" value="1"/>
</dbReference>
<accession>A0A6J6B3I3</accession>
<evidence type="ECO:0000259" key="1">
    <source>
        <dbReference type="PROSITE" id="PS50883"/>
    </source>
</evidence>
<dbReference type="InterPro" id="IPR043128">
    <property type="entry name" value="Rev_trsase/Diguanyl_cyclase"/>
</dbReference>
<dbReference type="PROSITE" id="PS50887">
    <property type="entry name" value="GGDEF"/>
    <property type="match status" value="1"/>
</dbReference>
<reference evidence="3" key="1">
    <citation type="submission" date="2020-05" db="EMBL/GenBank/DDBJ databases">
        <authorList>
            <person name="Chiriac C."/>
            <person name="Salcher M."/>
            <person name="Ghai R."/>
            <person name="Kavagutti S V."/>
        </authorList>
    </citation>
    <scope>NUCLEOTIDE SEQUENCE</scope>
</reference>
<evidence type="ECO:0000259" key="2">
    <source>
        <dbReference type="PROSITE" id="PS50887"/>
    </source>
</evidence>
<dbReference type="CDD" id="cd01949">
    <property type="entry name" value="GGDEF"/>
    <property type="match status" value="1"/>
</dbReference>
<dbReference type="PANTHER" id="PTHR44757">
    <property type="entry name" value="DIGUANYLATE CYCLASE DGCP"/>
    <property type="match status" value="1"/>
</dbReference>
<protein>
    <submittedName>
        <fullName evidence="3">Unannotated protein</fullName>
    </submittedName>
</protein>
<dbReference type="InterPro" id="IPR000160">
    <property type="entry name" value="GGDEF_dom"/>
</dbReference>
<dbReference type="PROSITE" id="PS50883">
    <property type="entry name" value="EAL"/>
    <property type="match status" value="1"/>
</dbReference>
<dbReference type="InterPro" id="IPR035919">
    <property type="entry name" value="EAL_sf"/>
</dbReference>
<dbReference type="Gene3D" id="3.30.450.20">
    <property type="entry name" value="PAS domain"/>
    <property type="match status" value="1"/>
</dbReference>
<organism evidence="3">
    <name type="scientific">freshwater metagenome</name>
    <dbReference type="NCBI Taxonomy" id="449393"/>
    <lineage>
        <taxon>unclassified sequences</taxon>
        <taxon>metagenomes</taxon>
        <taxon>ecological metagenomes</taxon>
    </lineage>
</organism>
<dbReference type="Pfam" id="PF00990">
    <property type="entry name" value="GGDEF"/>
    <property type="match status" value="1"/>
</dbReference>
<dbReference type="EMBL" id="CAEZZV010000026">
    <property type="protein sequence ID" value="CAB4772236.1"/>
    <property type="molecule type" value="Genomic_DNA"/>
</dbReference>
<dbReference type="Gene3D" id="3.30.70.270">
    <property type="match status" value="1"/>
</dbReference>
<dbReference type="SMART" id="SM00052">
    <property type="entry name" value="EAL"/>
    <property type="match status" value="1"/>
</dbReference>
<dbReference type="FunFam" id="3.30.70.270:FF:000001">
    <property type="entry name" value="Diguanylate cyclase domain protein"/>
    <property type="match status" value="1"/>
</dbReference>
<dbReference type="Gene3D" id="3.20.20.450">
    <property type="entry name" value="EAL domain"/>
    <property type="match status" value="1"/>
</dbReference>
<dbReference type="InterPro" id="IPR029787">
    <property type="entry name" value="Nucleotide_cyclase"/>
</dbReference>
<name>A0A6J6B3I3_9ZZZZ</name>
<dbReference type="Pfam" id="PF00563">
    <property type="entry name" value="EAL"/>
    <property type="match status" value="1"/>
</dbReference>
<proteinExistence type="predicted"/>
<dbReference type="EMBL" id="CAEZSL010000011">
    <property type="protein sequence ID" value="CAB4533600.1"/>
    <property type="molecule type" value="Genomic_DNA"/>
</dbReference>
<evidence type="ECO:0000313" key="3">
    <source>
        <dbReference type="EMBL" id="CAB4533600.1"/>
    </source>
</evidence>
<dbReference type="InterPro" id="IPR052155">
    <property type="entry name" value="Biofilm_reg_signaling"/>
</dbReference>
<sequence>MPNLVISSTDQSPEIGLYETDASGRLTFADERFRQLALQGGPIPLARAPWANAHPENRANAEVAWRQAHDTSSPIDILVDISDTHGLVRSLRFLANARLDDDGTIIGYVGVVALLPTSQIIFHQDSEKLLALLADSEDPSIIADFAGNVIYRNTAAENFEQLAVSVGDQMPREFVATPGSRWRGEVALRGSDNELHTFDVQTSCSEDRLTILARDISAALRLQGELAHLATHDALTGLPNRTLFVRKLSEAIERSRSGTSTVSVFFLDIDKLKDVNDSIGHENGDLLITTIGRRLVSATRPGDLVARIGGDEFVILCEGLTDEEAALDLAERVRQAVTGRILLQGIEVVTGASLGVVMSRGESDESNLLDAAIALMRNADTAMYYAKTRGRSRCELYTDNMRNSAKDRAILSASLELALANHELHLVYQPVLSPHSLRVVGAEALLRWRHPTLGLLTPSSFVDLAEESGMIVPIGEWVVRQACTDLRQWLNEKRVDRQFVLHVNVSPRQVGDSRFVEKTLAAVKDADLQPQHIALEFNEKMLIQDSGSTLRTLQSMKRFGFRLSIDDFGTGYSSLSHLRVCPADFLKLDGSFVRSLGEDENDDPIVRGIIQLAHSLNMAVIAEWVTTDAQISRLRLLGCDLMQGYRIGRPVAANDFGISATTV</sequence>
<dbReference type="InterPro" id="IPR001633">
    <property type="entry name" value="EAL_dom"/>
</dbReference>
<dbReference type="InterPro" id="IPR035965">
    <property type="entry name" value="PAS-like_dom_sf"/>
</dbReference>